<evidence type="ECO:0000313" key="2">
    <source>
        <dbReference type="EMBL" id="CAA0836912.1"/>
    </source>
</evidence>
<evidence type="ECO:0000313" key="3">
    <source>
        <dbReference type="Proteomes" id="UP001153555"/>
    </source>
</evidence>
<dbReference type="Proteomes" id="UP001153555">
    <property type="component" value="Unassembled WGS sequence"/>
</dbReference>
<feature type="region of interest" description="Disordered" evidence="1">
    <location>
        <begin position="1"/>
        <end position="40"/>
    </location>
</feature>
<feature type="non-terminal residue" evidence="2">
    <location>
        <position position="52"/>
    </location>
</feature>
<feature type="non-terminal residue" evidence="2">
    <location>
        <position position="1"/>
    </location>
</feature>
<dbReference type="EMBL" id="CACSLK010030184">
    <property type="protein sequence ID" value="CAA0836912.1"/>
    <property type="molecule type" value="Genomic_DNA"/>
</dbReference>
<feature type="compositionally biased region" description="Polar residues" evidence="1">
    <location>
        <begin position="23"/>
        <end position="40"/>
    </location>
</feature>
<reference evidence="2" key="1">
    <citation type="submission" date="2019-12" db="EMBL/GenBank/DDBJ databases">
        <authorList>
            <person name="Scholes J."/>
        </authorList>
    </citation>
    <scope>NUCLEOTIDE SEQUENCE</scope>
</reference>
<gene>
    <name evidence="2" type="ORF">SHERM_03947</name>
</gene>
<dbReference type="AlphaFoldDB" id="A0A9N7RQ56"/>
<comment type="caution">
    <text evidence="2">The sequence shown here is derived from an EMBL/GenBank/DDBJ whole genome shotgun (WGS) entry which is preliminary data.</text>
</comment>
<feature type="compositionally biased region" description="Basic and acidic residues" evidence="1">
    <location>
        <begin position="7"/>
        <end position="18"/>
    </location>
</feature>
<proteinExistence type="predicted"/>
<accession>A0A9N7RQ56</accession>
<evidence type="ECO:0000256" key="1">
    <source>
        <dbReference type="SAM" id="MobiDB-lite"/>
    </source>
</evidence>
<organism evidence="2 3">
    <name type="scientific">Striga hermonthica</name>
    <name type="common">Purple witchweed</name>
    <name type="synonym">Buchnera hermonthica</name>
    <dbReference type="NCBI Taxonomy" id="68872"/>
    <lineage>
        <taxon>Eukaryota</taxon>
        <taxon>Viridiplantae</taxon>
        <taxon>Streptophyta</taxon>
        <taxon>Embryophyta</taxon>
        <taxon>Tracheophyta</taxon>
        <taxon>Spermatophyta</taxon>
        <taxon>Magnoliopsida</taxon>
        <taxon>eudicotyledons</taxon>
        <taxon>Gunneridae</taxon>
        <taxon>Pentapetalae</taxon>
        <taxon>asterids</taxon>
        <taxon>lamiids</taxon>
        <taxon>Lamiales</taxon>
        <taxon>Orobanchaceae</taxon>
        <taxon>Buchnereae</taxon>
        <taxon>Striga</taxon>
    </lineage>
</organism>
<name>A0A9N7RQ56_STRHE</name>
<protein>
    <submittedName>
        <fullName evidence="2">Uncharacterized protein</fullName>
    </submittedName>
</protein>
<keyword evidence="3" id="KW-1185">Reference proteome</keyword>
<sequence>NSNKLPDFGKLRVIERKTGRTAGRTTDSGQTGRMTEQTGLETSRKMLLANRG</sequence>